<evidence type="ECO:0000313" key="2">
    <source>
        <dbReference type="Proteomes" id="UP001416858"/>
    </source>
</evidence>
<dbReference type="EMBL" id="BAABRO010000023">
    <property type="protein sequence ID" value="GAA5510451.1"/>
    <property type="molecule type" value="Genomic_DNA"/>
</dbReference>
<dbReference type="Proteomes" id="UP001416858">
    <property type="component" value="Unassembled WGS sequence"/>
</dbReference>
<sequence>MLAPSTSPMASKCLHCIHLLSGTIATTLARPRVPTTDALLRSTAVLRCGFFCFSLHCKSLPSDWACVRTPNIGKLSTLERRRHLPSTPKSTKSLSAAVTHVDEVRANAGTTFVAASCKLSGCGERNVRNYRTALAKPPETFIDLLNQMSSLAFRFVALVATKRLEQLERYRSACQSNSDVNELHQSITKPVRRR</sequence>
<name>A0ABP9VZ98_9BACT</name>
<comment type="caution">
    <text evidence="1">The sequence shown here is derived from an EMBL/GenBank/DDBJ whole genome shotgun (WGS) entry which is preliminary data.</text>
</comment>
<evidence type="ECO:0000313" key="1">
    <source>
        <dbReference type="EMBL" id="GAA5510451.1"/>
    </source>
</evidence>
<proteinExistence type="predicted"/>
<gene>
    <name evidence="1" type="ORF">Rcae01_05959</name>
</gene>
<reference evidence="1 2" key="1">
    <citation type="submission" date="2024-02" db="EMBL/GenBank/DDBJ databases">
        <title>Rhodopirellula caenicola NBRC 110016.</title>
        <authorList>
            <person name="Ichikawa N."/>
            <person name="Katano-Makiyama Y."/>
            <person name="Hidaka K."/>
        </authorList>
    </citation>
    <scope>NUCLEOTIDE SEQUENCE [LARGE SCALE GENOMIC DNA]</scope>
    <source>
        <strain evidence="1 2">NBRC 110016</strain>
    </source>
</reference>
<keyword evidence="2" id="KW-1185">Reference proteome</keyword>
<organism evidence="1 2">
    <name type="scientific">Novipirellula caenicola</name>
    <dbReference type="NCBI Taxonomy" id="1536901"/>
    <lineage>
        <taxon>Bacteria</taxon>
        <taxon>Pseudomonadati</taxon>
        <taxon>Planctomycetota</taxon>
        <taxon>Planctomycetia</taxon>
        <taxon>Pirellulales</taxon>
        <taxon>Pirellulaceae</taxon>
        <taxon>Novipirellula</taxon>
    </lineage>
</organism>
<accession>A0ABP9VZ98</accession>
<protein>
    <submittedName>
        <fullName evidence="1">Uncharacterized protein</fullName>
    </submittedName>
</protein>